<dbReference type="CDD" id="cd00130">
    <property type="entry name" value="PAS"/>
    <property type="match status" value="2"/>
</dbReference>
<dbReference type="GO" id="GO:0000155">
    <property type="term" value="F:phosphorelay sensor kinase activity"/>
    <property type="evidence" value="ECO:0007669"/>
    <property type="project" value="InterPro"/>
</dbReference>
<dbReference type="Pfam" id="PF00072">
    <property type="entry name" value="Response_reg"/>
    <property type="match status" value="2"/>
</dbReference>
<gene>
    <name evidence="25" type="ORF">RD110_14650</name>
</gene>
<feature type="coiled-coil region" evidence="19">
    <location>
        <begin position="458"/>
        <end position="492"/>
    </location>
</feature>
<dbReference type="InterPro" id="IPR001610">
    <property type="entry name" value="PAC"/>
</dbReference>
<evidence type="ECO:0000256" key="16">
    <source>
        <dbReference type="ARBA" id="ARBA00070152"/>
    </source>
</evidence>
<dbReference type="GO" id="GO:0032991">
    <property type="term" value="C:protein-containing complex"/>
    <property type="evidence" value="ECO:0007669"/>
    <property type="project" value="UniProtKB-ARBA"/>
</dbReference>
<evidence type="ECO:0000256" key="8">
    <source>
        <dbReference type="ARBA" id="ARBA00022741"/>
    </source>
</evidence>
<keyword evidence="8" id="KW-0547">Nucleotide-binding</keyword>
<feature type="domain" description="Response regulatory" evidence="21">
    <location>
        <begin position="876"/>
        <end position="992"/>
    </location>
</feature>
<keyword evidence="11" id="KW-0902">Two-component regulatory system</keyword>
<feature type="modified residue" description="4-aspartylphosphate" evidence="18">
    <location>
        <position position="925"/>
    </location>
</feature>
<dbReference type="PANTHER" id="PTHR45339">
    <property type="entry name" value="HYBRID SIGNAL TRANSDUCTION HISTIDINE KINASE J"/>
    <property type="match status" value="1"/>
</dbReference>
<dbReference type="CDD" id="cd00082">
    <property type="entry name" value="HisKA"/>
    <property type="match status" value="1"/>
</dbReference>
<evidence type="ECO:0000256" key="2">
    <source>
        <dbReference type="ARBA" id="ARBA00004496"/>
    </source>
</evidence>
<dbReference type="Pfam" id="PF02518">
    <property type="entry name" value="HATPase_c"/>
    <property type="match status" value="1"/>
</dbReference>
<comment type="subcellular location">
    <subcellularLocation>
        <location evidence="2">Cytoplasm</location>
    </subcellularLocation>
</comment>
<dbReference type="InterPro" id="IPR035965">
    <property type="entry name" value="PAS-like_dom_sf"/>
</dbReference>
<dbReference type="KEGG" id="rhy:RD110_14650"/>
<evidence type="ECO:0000256" key="10">
    <source>
        <dbReference type="ARBA" id="ARBA00022840"/>
    </source>
</evidence>
<feature type="domain" description="PAC" evidence="23">
    <location>
        <begin position="252"/>
        <end position="304"/>
    </location>
</feature>
<evidence type="ECO:0000259" key="22">
    <source>
        <dbReference type="PROSITE" id="PS50112"/>
    </source>
</evidence>
<dbReference type="SUPFAM" id="SSF47226">
    <property type="entry name" value="Histidine-containing phosphotransfer domain, HPT domain"/>
    <property type="match status" value="1"/>
</dbReference>
<keyword evidence="9" id="KW-0418">Kinase</keyword>
<dbReference type="GO" id="GO:0005886">
    <property type="term" value="C:plasma membrane"/>
    <property type="evidence" value="ECO:0007669"/>
    <property type="project" value="UniProtKB-SubCell"/>
</dbReference>
<keyword evidence="6" id="KW-0808">Transferase</keyword>
<dbReference type="Pfam" id="PF08448">
    <property type="entry name" value="PAS_4"/>
    <property type="match status" value="1"/>
</dbReference>
<dbReference type="AlphaFoldDB" id="A0A1P8JX14"/>
<evidence type="ECO:0000256" key="4">
    <source>
        <dbReference type="ARBA" id="ARBA00022490"/>
    </source>
</evidence>
<dbReference type="InterPro" id="IPR036641">
    <property type="entry name" value="HPT_dom_sf"/>
</dbReference>
<protein>
    <recommendedName>
        <fullName evidence="15">Sensory/regulatory protein RpfC</fullName>
        <ecNumber evidence="3">2.7.13.3</ecNumber>
    </recommendedName>
    <alternativeName>
        <fullName evidence="16">Virulence sensor protein BvgS</fullName>
    </alternativeName>
</protein>
<dbReference type="Gene3D" id="3.40.50.2300">
    <property type="match status" value="2"/>
</dbReference>
<dbReference type="InterPro" id="IPR036097">
    <property type="entry name" value="HisK_dim/P_sf"/>
</dbReference>
<keyword evidence="4" id="KW-0963">Cytoplasm</keyword>
<reference evidence="25 26" key="1">
    <citation type="submission" date="2017-01" db="EMBL/GenBank/DDBJ databases">
        <authorList>
            <person name="Mah S.A."/>
            <person name="Swanson W.J."/>
            <person name="Moy G.W."/>
            <person name="Vacquier V.D."/>
        </authorList>
    </citation>
    <scope>NUCLEOTIDE SEQUENCE [LARGE SCALE GENOMIC DNA]</scope>
    <source>
        <strain evidence="25 26">DCY110</strain>
    </source>
</reference>
<feature type="domain" description="HPt" evidence="24">
    <location>
        <begin position="1036"/>
        <end position="1130"/>
    </location>
</feature>
<evidence type="ECO:0000259" key="21">
    <source>
        <dbReference type="PROSITE" id="PS50110"/>
    </source>
</evidence>
<dbReference type="EMBL" id="CP019236">
    <property type="protein sequence ID" value="APW38278.1"/>
    <property type="molecule type" value="Genomic_DNA"/>
</dbReference>
<dbReference type="NCBIfam" id="TIGR00229">
    <property type="entry name" value="sensory_box"/>
    <property type="match status" value="2"/>
</dbReference>
<dbReference type="InterPro" id="IPR008207">
    <property type="entry name" value="Sig_transdc_His_kin_Hpt_dom"/>
</dbReference>
<feature type="domain" description="Histidine kinase" evidence="20">
    <location>
        <begin position="492"/>
        <end position="712"/>
    </location>
</feature>
<dbReference type="FunFam" id="3.30.450.20:FF:000099">
    <property type="entry name" value="Sensory box sensor histidine kinase"/>
    <property type="match status" value="1"/>
</dbReference>
<dbReference type="SMART" id="SM00388">
    <property type="entry name" value="HisKA"/>
    <property type="match status" value="1"/>
</dbReference>
<dbReference type="PROSITE" id="PS50894">
    <property type="entry name" value="HPT"/>
    <property type="match status" value="1"/>
</dbReference>
<dbReference type="SUPFAM" id="SSF55785">
    <property type="entry name" value="PYP-like sensor domain (PAS domain)"/>
    <property type="match status" value="2"/>
</dbReference>
<dbReference type="SUPFAM" id="SSF52172">
    <property type="entry name" value="CheY-like"/>
    <property type="match status" value="2"/>
</dbReference>
<evidence type="ECO:0000259" key="24">
    <source>
        <dbReference type="PROSITE" id="PS50894"/>
    </source>
</evidence>
<evidence type="ECO:0000256" key="5">
    <source>
        <dbReference type="ARBA" id="ARBA00022553"/>
    </source>
</evidence>
<dbReference type="SMART" id="SM00387">
    <property type="entry name" value="HATPase_c"/>
    <property type="match status" value="1"/>
</dbReference>
<dbReference type="Pfam" id="PF08447">
    <property type="entry name" value="PAS_3"/>
    <property type="match status" value="1"/>
</dbReference>
<dbReference type="STRING" id="1842727.RD110_14650"/>
<evidence type="ECO:0000256" key="9">
    <source>
        <dbReference type="ARBA" id="ARBA00022777"/>
    </source>
</evidence>
<dbReference type="InterPro" id="IPR003594">
    <property type="entry name" value="HATPase_dom"/>
</dbReference>
<accession>A0A1P8JX14</accession>
<dbReference type="GO" id="GO:0005524">
    <property type="term" value="F:ATP binding"/>
    <property type="evidence" value="ECO:0007669"/>
    <property type="project" value="UniProtKB-KW"/>
</dbReference>
<dbReference type="InterPro" id="IPR036890">
    <property type="entry name" value="HATPase_C_sf"/>
</dbReference>
<evidence type="ECO:0000256" key="17">
    <source>
        <dbReference type="PROSITE-ProRule" id="PRU00110"/>
    </source>
</evidence>
<dbReference type="InterPro" id="IPR013656">
    <property type="entry name" value="PAS_4"/>
</dbReference>
<dbReference type="InterPro" id="IPR001789">
    <property type="entry name" value="Sig_transdc_resp-reg_receiver"/>
</dbReference>
<dbReference type="CDD" id="cd16922">
    <property type="entry name" value="HATPase_EvgS-ArcB-TorS-like"/>
    <property type="match status" value="1"/>
</dbReference>
<evidence type="ECO:0000256" key="14">
    <source>
        <dbReference type="ARBA" id="ARBA00064003"/>
    </source>
</evidence>
<comment type="catalytic activity">
    <reaction evidence="1">
        <text>ATP + protein L-histidine = ADP + protein N-phospho-L-histidine.</text>
        <dbReference type="EC" id="2.7.13.3"/>
    </reaction>
</comment>
<feature type="modified residue" description="4-aspartylphosphate" evidence="18">
    <location>
        <position position="782"/>
    </location>
</feature>
<keyword evidence="10" id="KW-0067">ATP-binding</keyword>
<dbReference type="InterPro" id="IPR013655">
    <property type="entry name" value="PAS_fold_3"/>
</dbReference>
<dbReference type="PROSITE" id="PS50109">
    <property type="entry name" value="HIS_KIN"/>
    <property type="match status" value="1"/>
</dbReference>
<feature type="modified residue" description="Phosphohistidine" evidence="17">
    <location>
        <position position="1075"/>
    </location>
</feature>
<dbReference type="SUPFAM" id="SSF55874">
    <property type="entry name" value="ATPase domain of HSP90 chaperone/DNA topoisomerase II/histidine kinase"/>
    <property type="match status" value="1"/>
</dbReference>
<evidence type="ECO:0000256" key="3">
    <source>
        <dbReference type="ARBA" id="ARBA00012438"/>
    </source>
</evidence>
<feature type="domain" description="Response regulatory" evidence="21">
    <location>
        <begin position="728"/>
        <end position="848"/>
    </location>
</feature>
<keyword evidence="12" id="KW-0843">Virulence</keyword>
<feature type="coiled-coil region" evidence="19">
    <location>
        <begin position="295"/>
        <end position="326"/>
    </location>
</feature>
<evidence type="ECO:0000256" key="13">
    <source>
        <dbReference type="ARBA" id="ARBA00058004"/>
    </source>
</evidence>
<comment type="function">
    <text evidence="13">Member of the two-component regulatory system BvgS/BvgA. Phosphorylates BvgA via a four-step phosphorelay in response to environmental signals.</text>
</comment>
<dbReference type="FunFam" id="3.30.565.10:FF:000010">
    <property type="entry name" value="Sensor histidine kinase RcsC"/>
    <property type="match status" value="1"/>
</dbReference>
<evidence type="ECO:0000256" key="11">
    <source>
        <dbReference type="ARBA" id="ARBA00023012"/>
    </source>
</evidence>
<evidence type="ECO:0000256" key="1">
    <source>
        <dbReference type="ARBA" id="ARBA00000085"/>
    </source>
</evidence>
<evidence type="ECO:0000256" key="7">
    <source>
        <dbReference type="ARBA" id="ARBA00022729"/>
    </source>
</evidence>
<dbReference type="InterPro" id="IPR000014">
    <property type="entry name" value="PAS"/>
</dbReference>
<dbReference type="InterPro" id="IPR000700">
    <property type="entry name" value="PAS-assoc_C"/>
</dbReference>
<proteinExistence type="predicted"/>
<dbReference type="Proteomes" id="UP000186609">
    <property type="component" value="Chromosome"/>
</dbReference>
<evidence type="ECO:0000256" key="12">
    <source>
        <dbReference type="ARBA" id="ARBA00023026"/>
    </source>
</evidence>
<dbReference type="SMART" id="SM00448">
    <property type="entry name" value="REC"/>
    <property type="match status" value="2"/>
</dbReference>
<dbReference type="Gene3D" id="1.20.120.160">
    <property type="entry name" value="HPT domain"/>
    <property type="match status" value="1"/>
</dbReference>
<dbReference type="CDD" id="cd17546">
    <property type="entry name" value="REC_hyHK_CKI1_RcsC-like"/>
    <property type="match status" value="2"/>
</dbReference>
<dbReference type="PANTHER" id="PTHR45339:SF5">
    <property type="entry name" value="HISTIDINE KINASE"/>
    <property type="match status" value="1"/>
</dbReference>
<keyword evidence="19" id="KW-0175">Coiled coil</keyword>
<evidence type="ECO:0000256" key="15">
    <source>
        <dbReference type="ARBA" id="ARBA00068150"/>
    </source>
</evidence>
<dbReference type="GO" id="GO:0005737">
    <property type="term" value="C:cytoplasm"/>
    <property type="evidence" value="ECO:0007669"/>
    <property type="project" value="UniProtKB-SubCell"/>
</dbReference>
<dbReference type="SMART" id="SM00086">
    <property type="entry name" value="PAC"/>
    <property type="match status" value="2"/>
</dbReference>
<dbReference type="PROSITE" id="PS50110">
    <property type="entry name" value="RESPONSE_REGULATORY"/>
    <property type="match status" value="2"/>
</dbReference>
<dbReference type="InterPro" id="IPR005467">
    <property type="entry name" value="His_kinase_dom"/>
</dbReference>
<dbReference type="Pfam" id="PF00512">
    <property type="entry name" value="HisKA"/>
    <property type="match status" value="1"/>
</dbReference>
<dbReference type="Gene3D" id="3.30.450.20">
    <property type="entry name" value="PAS domain"/>
    <property type="match status" value="2"/>
</dbReference>
<evidence type="ECO:0000259" key="23">
    <source>
        <dbReference type="PROSITE" id="PS50113"/>
    </source>
</evidence>
<dbReference type="Gene3D" id="1.10.287.130">
    <property type="match status" value="1"/>
</dbReference>
<comment type="subunit">
    <text evidence="14">At low DSF concentrations, interacts with RpfF.</text>
</comment>
<dbReference type="EC" id="2.7.13.3" evidence="3"/>
<evidence type="ECO:0000259" key="20">
    <source>
        <dbReference type="PROSITE" id="PS50109"/>
    </source>
</evidence>
<evidence type="ECO:0000256" key="6">
    <source>
        <dbReference type="ARBA" id="ARBA00022679"/>
    </source>
</evidence>
<sequence length="1133" mass="125133">MIILALAFLQRSQSEVFTSNLTKVRDFRAARIELGSSLLRLGWNAPSPGAITDGAEGAGVLQALSRIEDSLRRFDADPDGMTRLVEMRVDELRRELPIGNAAASAIDAVQLKTGYVALEQAMGRLDSYNSGQLRALMDRQKLQSNLGVGAALVLLASVGIFVLRNHGRLNRVESDLRESENQLRQMVELMPQMVWSCDAQGQCDYLSSRWAGFAGSPVEHYLGEGWLELIHPDDRDRVYQYWKAIVAAGSNSQQEFRLRRHDGVYRWFDVRGGLVFDVNGQPYKWFGSCTDITERKMFETELTQHRDKLEEEVEQRTAALVSALEERSKTQQRMHELIVKLREAEIFVRMVADNVPGRIAYWDQSMRCRFVNRRYAMWFGLAPEALVDRTMTEVRGAEYFDRYEARIRAALAGESQDYEREEYSVDGEHAVTRVQYLPDLRDGQVLGFFVLTTDITRHKHAEQLLQLSNQQLAEARDRADSANRAKSNFLANMSHEIRTPMNAILGLTHLLRRDIQDPTHQARLAKVSSVANHLLQVINDILDLSKIEAGKLSLENVDFSLDALLTRTCSMVLDVAREKGLEVVLDTGHIPDRLNGDPTRLMQALLNVLSNAVKFTERGSVLLRAELLSQEDTSLLIRFEVRDTGIGIDPAMLPLLFTPFVQADGSSTRRHGGTGLGLTITRHIAELMEGQAGGESLPGKGSRFWISVRLRPAQQAQAQAAPVLKGLRCLLVDDLPDARAAMAEMLRGLGLRTDVAGSGEEALHLVGAARAADDPYAVVVLDWAMPGMDGIETARRLQADAPLAPALVLVSAQDRDELQQQARDAGFGAVLLKPVTPSMLLDGLMRLLKSDAQAPAALRSVEAMEALLRQTHRGARVLLAEDNPVNQEVAADLLQAAGLVVDIAGDGEQAVRMARRGRYDLVLMDVQMPRMDGLEATRRLRQNPMMVDLPIIAMTANAFVEDRQACLDAGMNEHLAKPVDPRVLHEVLLRWLPLRPRLAPAVAPPDAAAAEIGPEQMLAGIRGLDLAVTYEQCANKPALAVRVLRQFLGHYRNTGAALMDYLHAGELEEPRKKLHSLRGAAGAVGAVKVLDGVVKTQAAMKAEAPLAELLPLAQALSDDLDALIAELAARLEA</sequence>
<dbReference type="PROSITE" id="PS50113">
    <property type="entry name" value="PAC"/>
    <property type="match status" value="1"/>
</dbReference>
<dbReference type="Gene3D" id="3.30.565.10">
    <property type="entry name" value="Histidine kinase-like ATPase, C-terminal domain"/>
    <property type="match status" value="1"/>
</dbReference>
<evidence type="ECO:0000313" key="25">
    <source>
        <dbReference type="EMBL" id="APW38278.1"/>
    </source>
</evidence>
<dbReference type="InterPro" id="IPR011006">
    <property type="entry name" value="CheY-like_superfamily"/>
</dbReference>
<dbReference type="InterPro" id="IPR004358">
    <property type="entry name" value="Sig_transdc_His_kin-like_C"/>
</dbReference>
<organism evidence="25 26">
    <name type="scientific">Rhodoferax koreensis</name>
    <dbReference type="NCBI Taxonomy" id="1842727"/>
    <lineage>
        <taxon>Bacteria</taxon>
        <taxon>Pseudomonadati</taxon>
        <taxon>Pseudomonadota</taxon>
        <taxon>Betaproteobacteria</taxon>
        <taxon>Burkholderiales</taxon>
        <taxon>Comamonadaceae</taxon>
        <taxon>Rhodoferax</taxon>
    </lineage>
</organism>
<keyword evidence="26" id="KW-1185">Reference proteome</keyword>
<keyword evidence="5 18" id="KW-0597">Phosphoprotein</keyword>
<dbReference type="InterPro" id="IPR003661">
    <property type="entry name" value="HisK_dim/P_dom"/>
</dbReference>
<dbReference type="SUPFAM" id="SSF47384">
    <property type="entry name" value="Homodimeric domain of signal transducing histidine kinase"/>
    <property type="match status" value="1"/>
</dbReference>
<dbReference type="SMART" id="SM00091">
    <property type="entry name" value="PAS"/>
    <property type="match status" value="2"/>
</dbReference>
<evidence type="ECO:0000256" key="18">
    <source>
        <dbReference type="PROSITE-ProRule" id="PRU00169"/>
    </source>
</evidence>
<dbReference type="PROSITE" id="PS50112">
    <property type="entry name" value="PAS"/>
    <property type="match status" value="1"/>
</dbReference>
<name>A0A1P8JX14_9BURK</name>
<evidence type="ECO:0000313" key="26">
    <source>
        <dbReference type="Proteomes" id="UP000186609"/>
    </source>
</evidence>
<dbReference type="PRINTS" id="PR00344">
    <property type="entry name" value="BCTRLSENSOR"/>
</dbReference>
<feature type="domain" description="PAS" evidence="22">
    <location>
        <begin position="179"/>
        <end position="249"/>
    </location>
</feature>
<keyword evidence="7" id="KW-0732">Signal</keyword>
<dbReference type="FunFam" id="1.10.287.130:FF:000002">
    <property type="entry name" value="Two-component osmosensing histidine kinase"/>
    <property type="match status" value="1"/>
</dbReference>
<evidence type="ECO:0000256" key="19">
    <source>
        <dbReference type="SAM" id="Coils"/>
    </source>
</evidence>